<organism evidence="4 5">
    <name type="scientific">Allacma fusca</name>
    <dbReference type="NCBI Taxonomy" id="39272"/>
    <lineage>
        <taxon>Eukaryota</taxon>
        <taxon>Metazoa</taxon>
        <taxon>Ecdysozoa</taxon>
        <taxon>Arthropoda</taxon>
        <taxon>Hexapoda</taxon>
        <taxon>Collembola</taxon>
        <taxon>Symphypleona</taxon>
        <taxon>Sminthuridae</taxon>
        <taxon>Allacma</taxon>
    </lineage>
</organism>
<feature type="compositionally biased region" description="Polar residues" evidence="2">
    <location>
        <begin position="450"/>
        <end position="472"/>
    </location>
</feature>
<evidence type="ECO:0000256" key="1">
    <source>
        <dbReference type="SAM" id="Coils"/>
    </source>
</evidence>
<feature type="coiled-coil region" evidence="1">
    <location>
        <begin position="1011"/>
        <end position="1038"/>
    </location>
</feature>
<dbReference type="AlphaFoldDB" id="A0A8J2KH74"/>
<evidence type="ECO:0000313" key="4">
    <source>
        <dbReference type="EMBL" id="CAG7816472.1"/>
    </source>
</evidence>
<reference evidence="4" key="1">
    <citation type="submission" date="2021-06" db="EMBL/GenBank/DDBJ databases">
        <authorList>
            <person name="Hodson N. C."/>
            <person name="Mongue J. A."/>
            <person name="Jaron S. K."/>
        </authorList>
    </citation>
    <scope>NUCLEOTIDE SEQUENCE</scope>
</reference>
<feature type="compositionally biased region" description="Pro residues" evidence="2">
    <location>
        <begin position="274"/>
        <end position="290"/>
    </location>
</feature>
<feature type="compositionally biased region" description="Polar residues" evidence="2">
    <location>
        <begin position="615"/>
        <end position="628"/>
    </location>
</feature>
<feature type="region of interest" description="Disordered" evidence="2">
    <location>
        <begin position="349"/>
        <end position="424"/>
    </location>
</feature>
<feature type="compositionally biased region" description="Polar residues" evidence="2">
    <location>
        <begin position="555"/>
        <end position="572"/>
    </location>
</feature>
<feature type="compositionally biased region" description="Acidic residues" evidence="2">
    <location>
        <begin position="376"/>
        <end position="385"/>
    </location>
</feature>
<feature type="region of interest" description="Disordered" evidence="2">
    <location>
        <begin position="758"/>
        <end position="803"/>
    </location>
</feature>
<feature type="compositionally biased region" description="Low complexity" evidence="2">
    <location>
        <begin position="785"/>
        <end position="798"/>
    </location>
</feature>
<evidence type="ECO:0000313" key="5">
    <source>
        <dbReference type="Proteomes" id="UP000708208"/>
    </source>
</evidence>
<feature type="compositionally biased region" description="Basic and acidic residues" evidence="2">
    <location>
        <begin position="260"/>
        <end position="269"/>
    </location>
</feature>
<dbReference type="Pfam" id="PF15743">
    <property type="entry name" value="SPATA1_C"/>
    <property type="match status" value="1"/>
</dbReference>
<feature type="region of interest" description="Disordered" evidence="2">
    <location>
        <begin position="681"/>
        <end position="706"/>
    </location>
</feature>
<dbReference type="OrthoDB" id="6610556at2759"/>
<feature type="coiled-coil region" evidence="1">
    <location>
        <begin position="1098"/>
        <end position="1146"/>
    </location>
</feature>
<proteinExistence type="predicted"/>
<feature type="compositionally biased region" description="Low complexity" evidence="2">
    <location>
        <begin position="405"/>
        <end position="415"/>
    </location>
</feature>
<feature type="compositionally biased region" description="Polar residues" evidence="2">
    <location>
        <begin position="496"/>
        <end position="507"/>
    </location>
</feature>
<feature type="region of interest" description="Disordered" evidence="2">
    <location>
        <begin position="555"/>
        <end position="656"/>
    </location>
</feature>
<dbReference type="PANTHER" id="PTHR14421">
    <property type="entry name" value="SPERMATOGENESIS-ASSOCIATED PROTEIN 1"/>
    <property type="match status" value="1"/>
</dbReference>
<name>A0A8J2KH74_9HEXA</name>
<dbReference type="EMBL" id="CAJVCH010371110">
    <property type="protein sequence ID" value="CAG7816472.1"/>
    <property type="molecule type" value="Genomic_DNA"/>
</dbReference>
<feature type="region of interest" description="Disordered" evidence="2">
    <location>
        <begin position="448"/>
        <end position="522"/>
    </location>
</feature>
<protein>
    <recommendedName>
        <fullName evidence="3">Spermatogenesis-associated protein 1 C-terminal domain-containing protein</fullName>
    </recommendedName>
</protein>
<dbReference type="InterPro" id="IPR031478">
    <property type="entry name" value="SPATA1_C"/>
</dbReference>
<evidence type="ECO:0000256" key="2">
    <source>
        <dbReference type="SAM" id="MobiDB-lite"/>
    </source>
</evidence>
<dbReference type="Proteomes" id="UP000708208">
    <property type="component" value="Unassembled WGS sequence"/>
</dbReference>
<sequence length="1176" mass="132074">MGGKKDKDLTGRKSVADKYDQSGRKSKIPAAYPNTMMVDLQVYVVPREKWVLSRRLYRHNIVEEGISLGFVRVLPQLSVHNLRRELQLQLGSDLIPRDFTFIRSVGNIFVQLKPKQEMELKVKNFIPPFSTEPEIYILEVLPQEDSRMISPLPMLLREDTPPHICHDLCHHSRARKSERGNQVICISETSMSEKPLEMLNYRHSQILLEVGVARCKEWRLSHAALDLKGNGISFYSNVSHVSNGKLGVEKLKSLNEKGALEKLPSKHNVDSPQPTTPFPPINISPSPTPTPSLSLKSSCTPASMSYQNSPLHPMHKLTETNQENGYSGLSRENSLNDEDYEDYEDDTFIPLSASVTPPPEAEVPEPEPSCETAELPPEDSLDTEDANLAPLMHQEEVSVDETMRTTENSSTTSENVEQVDFQEPTSLDSVLNADISLGSVTADQLEDSLNAENSDTVSLDARTNTESNSSPETVIHVLKSENHDSENENTDGTERPMSNLSTVSQTILDEPDGEPRQTPKPALARQFSILQEEEEETKDIIEETIMSTFTAMRSNVDSNQGTPTPSQEQAPSPSAERTEEESMEQSLTSAINTLSLTPPTIITTPASASGERTESVLSINESETMTQDETPAVEETPPEEPEPEVENQDTSLQEENISEEKLNLEDEILYEYQNFNAASKPKKRLKSVKKTKPTVYTTHRKPSNYPQRTNKVTLARQALAREKRRVYVEERIQNYIKNAQAHNIPLTLPQMPSLTETVTNQQHTTNTTNATNAKKTKKTEEQQKEITSTVRTSSTTSVHQELGSPKLNELQSHLHSKTGSPQTLPFIPDSNNYYLNKLPHPPTNLSAIPVARVPNHHRRTPLKPPLASFQPLSLPNVGNAVPEISIQSGSETLKQTIIAIPSNNVNVGTTQKTWKGVEHHGYFYSFRVRQSGPVQMMDKGVQTGAASESPQSHSYTLSFSETRTSNSSFVISSNALVNSLTAGNNPPNAHIQIIDERDKILREITDTVQLRHDAELRRADLVQRANDLQTRVKEKRDKINRRHEFWHKKYIEESALTRPLEASCSSLRAELNTVHRRLLAHLEGRDLPLRLRDGPSKKANYKIMAARLQHEIKELQQKVKAAKLKLESEIKLKEQADREVREIRNDLAHKKVVMSLARSQVSTLPTVHPRYESLVY</sequence>
<feature type="compositionally biased region" description="Low complexity" evidence="2">
    <location>
        <begin position="291"/>
        <end position="301"/>
    </location>
</feature>
<feature type="compositionally biased region" description="Basic residues" evidence="2">
    <location>
        <begin position="681"/>
        <end position="702"/>
    </location>
</feature>
<comment type="caution">
    <text evidence="4">The sequence shown here is derived from an EMBL/GenBank/DDBJ whole genome shotgun (WGS) entry which is preliminary data.</text>
</comment>
<keyword evidence="1" id="KW-0175">Coiled coil</keyword>
<feature type="region of interest" description="Disordered" evidence="2">
    <location>
        <begin position="260"/>
        <end position="316"/>
    </location>
</feature>
<feature type="compositionally biased region" description="Low complexity" evidence="2">
    <location>
        <begin position="593"/>
        <end position="609"/>
    </location>
</feature>
<dbReference type="InterPro" id="IPR039062">
    <property type="entry name" value="SPAT1"/>
</dbReference>
<feature type="compositionally biased region" description="Low complexity" evidence="2">
    <location>
        <begin position="758"/>
        <end position="773"/>
    </location>
</feature>
<evidence type="ECO:0000259" key="3">
    <source>
        <dbReference type="Pfam" id="PF15743"/>
    </source>
</evidence>
<feature type="region of interest" description="Disordered" evidence="2">
    <location>
        <begin position="1"/>
        <end position="22"/>
    </location>
</feature>
<feature type="compositionally biased region" description="Acidic residues" evidence="2">
    <location>
        <begin position="636"/>
        <end position="647"/>
    </location>
</feature>
<feature type="domain" description="Spermatogenesis-associated protein 1 C-terminal" evidence="3">
    <location>
        <begin position="1003"/>
        <end position="1151"/>
    </location>
</feature>
<feature type="compositionally biased region" description="Basic and acidic residues" evidence="2">
    <location>
        <begin position="393"/>
        <end position="404"/>
    </location>
</feature>
<keyword evidence="5" id="KW-1185">Reference proteome</keyword>
<dbReference type="PANTHER" id="PTHR14421:SF3">
    <property type="entry name" value="SPERMATOGENESIS-ASSOCIATED PROTEIN 1"/>
    <property type="match status" value="1"/>
</dbReference>
<accession>A0A8J2KH74</accession>
<gene>
    <name evidence="4" type="ORF">AFUS01_LOCUS27090</name>
</gene>